<reference evidence="1 2" key="1">
    <citation type="submission" date="2019-12" db="EMBL/GenBank/DDBJ databases">
        <title>Developing bacteriophages as a method of controlling the opportunistic pathogen Acinetobacter baumannii in Thai hospitals.</title>
        <authorList>
            <person name="Styles K.M."/>
            <person name="Smith S.E."/>
            <person name="Thummeepak R."/>
            <person name="Leungtongkam U."/>
            <person name="Christie G.S."/>
            <person name="Millard A."/>
            <person name="Moat J."/>
            <person name="Dowson C.C."/>
            <person name="Wellington E.M."/>
            <person name="Sitthisak S."/>
            <person name="Sagona A.P."/>
        </authorList>
    </citation>
    <scope>NUCLEOTIDE SEQUENCE [LARGE SCALE GENOMIC DNA]</scope>
</reference>
<accession>A0A6B9SVX5</accession>
<dbReference type="Proteomes" id="UP000464274">
    <property type="component" value="Segment"/>
</dbReference>
<gene>
    <name evidence="1" type="ORF">vBAbaMPhT2_049</name>
</gene>
<evidence type="ECO:0000313" key="2">
    <source>
        <dbReference type="Proteomes" id="UP000464274"/>
    </source>
</evidence>
<evidence type="ECO:0000313" key="1">
    <source>
        <dbReference type="EMBL" id="QHJ75661.1"/>
    </source>
</evidence>
<name>A0A6B9SVX5_9CAUD</name>
<dbReference type="EMBL" id="MN864865">
    <property type="protein sequence ID" value="QHJ75661.1"/>
    <property type="molecule type" value="Genomic_DNA"/>
</dbReference>
<proteinExistence type="predicted"/>
<sequence>MNIVFPSYIAVENAIGAEFYVISCPKLNRLYYKGAFVNSDSNWEVQGFALYNYYDEDLGETIYMCVEFSYDTENEVFEFKEFIEPGGHDDIDEAEEYLQSLYNVKLV</sequence>
<protein>
    <submittedName>
        <fullName evidence="1">Uncharacterized protein</fullName>
    </submittedName>
</protein>
<organism evidence="1 2">
    <name type="scientific">Acinetobacter phage vB_AbaM_PhT2</name>
    <dbReference type="NCBI Taxonomy" id="2690230"/>
    <lineage>
        <taxon>Viruses</taxon>
        <taxon>Duplodnaviria</taxon>
        <taxon>Heunggongvirae</taxon>
        <taxon>Uroviricota</taxon>
        <taxon>Caudoviricetes</taxon>
        <taxon>Pantevenvirales</taxon>
        <taxon>Straboviridae</taxon>
        <taxon>Twarogvirinae</taxon>
        <taxon>Hadassahvirus</taxon>
        <taxon>Hadassahvirus pht2</taxon>
    </lineage>
</organism>
<keyword evidence="2" id="KW-1185">Reference proteome</keyword>